<reference evidence="3 4" key="1">
    <citation type="submission" date="2018-08" db="EMBL/GenBank/DDBJ databases">
        <authorList>
            <person name="Laetsch R D."/>
            <person name="Stevens L."/>
            <person name="Kumar S."/>
            <person name="Blaxter L. M."/>
        </authorList>
    </citation>
    <scope>NUCLEOTIDE SEQUENCE [LARGE SCALE GENOMIC DNA]</scope>
</reference>
<dbReference type="Proteomes" id="UP000277928">
    <property type="component" value="Unassembled WGS sequence"/>
</dbReference>
<evidence type="ECO:0000313" key="4">
    <source>
        <dbReference type="Proteomes" id="UP000277928"/>
    </source>
</evidence>
<dbReference type="OMA" id="PCTTQCQ"/>
<name>A0A3P6T5H0_LITSI</name>
<dbReference type="AlphaFoldDB" id="A0A3P6T5H0"/>
<accession>A0A3P6T5H0</accession>
<feature type="chain" id="PRO_5018105150" evidence="2">
    <location>
        <begin position="20"/>
        <end position="654"/>
    </location>
</feature>
<gene>
    <name evidence="3" type="ORF">NLS_LOCUS4078</name>
</gene>
<evidence type="ECO:0000256" key="2">
    <source>
        <dbReference type="SAM" id="SignalP"/>
    </source>
</evidence>
<feature type="signal peptide" evidence="2">
    <location>
        <begin position="1"/>
        <end position="19"/>
    </location>
</feature>
<dbReference type="OrthoDB" id="5860691at2759"/>
<dbReference type="EMBL" id="UYRX01000246">
    <property type="protein sequence ID" value="VDK78449.1"/>
    <property type="molecule type" value="Genomic_DNA"/>
</dbReference>
<keyword evidence="4" id="KW-1185">Reference proteome</keyword>
<organism evidence="3 4">
    <name type="scientific">Litomosoides sigmodontis</name>
    <name type="common">Filarial nematode worm</name>
    <dbReference type="NCBI Taxonomy" id="42156"/>
    <lineage>
        <taxon>Eukaryota</taxon>
        <taxon>Metazoa</taxon>
        <taxon>Ecdysozoa</taxon>
        <taxon>Nematoda</taxon>
        <taxon>Chromadorea</taxon>
        <taxon>Rhabditida</taxon>
        <taxon>Spirurina</taxon>
        <taxon>Spiruromorpha</taxon>
        <taxon>Filarioidea</taxon>
        <taxon>Onchocercidae</taxon>
        <taxon>Litomosoides</taxon>
    </lineage>
</organism>
<evidence type="ECO:0000256" key="1">
    <source>
        <dbReference type="ARBA" id="ARBA00022473"/>
    </source>
</evidence>
<dbReference type="InterPro" id="IPR052140">
    <property type="entry name" value="Dev_Signal_Hedgehog-like"/>
</dbReference>
<dbReference type="PANTHER" id="PTHR46706:SF12">
    <property type="entry name" value="PROTEIN QUA-1-RELATED"/>
    <property type="match status" value="1"/>
</dbReference>
<evidence type="ECO:0000313" key="3">
    <source>
        <dbReference type="EMBL" id="VDK78449.1"/>
    </source>
</evidence>
<sequence>MKKQFHLSLIFGLLHQTFASFCGRAGVPFSLEVLPSGAPVLGCAQPTCVASLKGKKDDSNFLTNANGQADGFMREDDRDSKVYSDPYGNKLLANCSGQFSELSCSRKDQWVGGIEYIDHPRQPLILQCCTFPGLRFSQDVGLTNVGPGEAITGGEVIRDGRQISFDVIANVRKVVDTNTHIVSYEVTVRRMHCLPDPPEPVVSYFEKDVGGEIVKVLTRGTDRSTFRREKTLSREKLDEVQGRKVFTDIIAHRTNEKKPYQKTEFEEKESVKRDISSGNEAMWKRREADIKAEITRKPAFTQSFAFPLGNHKSEIASDGAASDFSSENGIRFASVSSPVNREGAKGFDQQQISEFGRQLPQLPPLRATELESVQPQASSQAAQPQQASTHQPCTTQCQQSPCLLQRCNQQGLDPVFGIPTFAPPLFPLTLPTLPTLGFPTAAPQTLPSFVTISPPSQPPPQPLSGYLNLPNANIGHSAPFNSLAYFSTPNTERNVKANGKVTQLSISPITHTPTTPASTVISTQPPAVLSGKPILLSGNKAPSSQATLKPLSTFEEFMARLGYRNISFATLAPAGLLLLPPEFTAVTSSPPLSPLLYATTIVPENRFQVFVPRTVAEPSQLDQYHRSVLYVPKQWSSTNLDDAALQRTGGLRQT</sequence>
<protein>
    <submittedName>
        <fullName evidence="3">Uncharacterized protein</fullName>
    </submittedName>
</protein>
<dbReference type="STRING" id="42156.A0A3P6T5H0"/>
<proteinExistence type="predicted"/>
<keyword evidence="2" id="KW-0732">Signal</keyword>
<keyword evidence="1" id="KW-0217">Developmental protein</keyword>
<dbReference type="PANTHER" id="PTHR46706">
    <property type="entry name" value="PROTEIN QUA-1-RELATED"/>
    <property type="match status" value="1"/>
</dbReference>